<dbReference type="SUPFAM" id="SSF160272">
    <property type="entry name" value="Shew3726-like"/>
    <property type="match status" value="1"/>
</dbReference>
<keyword evidence="2" id="KW-1185">Reference proteome</keyword>
<reference evidence="1 2" key="1">
    <citation type="submission" date="2021-01" db="EMBL/GenBank/DDBJ databases">
        <title>Complete genome sequence of Erwinia rhapontici MAFF 311153.</title>
        <authorList>
            <person name="Morohoshi T."/>
            <person name="Someya N."/>
        </authorList>
    </citation>
    <scope>NUCLEOTIDE SEQUENCE [LARGE SCALE GENOMIC DNA]</scope>
    <source>
        <strain evidence="1 2">MAFF 311153</strain>
    </source>
</reference>
<protein>
    <recommendedName>
        <fullName evidence="3">DUF1488 family protein</fullName>
    </recommendedName>
</protein>
<dbReference type="Pfam" id="PF07369">
    <property type="entry name" value="DUF1488"/>
    <property type="match status" value="1"/>
</dbReference>
<sequence>MNQAIQFPEREWWDETIQAVCFSALVNGFQLVCAIDGEVLLRRFPTTSDPLACFCLNRWELEEDAELAIKQQKEDTQGWVWLSSDK</sequence>
<dbReference type="InterPro" id="IPR009962">
    <property type="entry name" value="DUF1488"/>
</dbReference>
<name>A0ABM7MVU2_ERWRD</name>
<proteinExistence type="predicted"/>
<dbReference type="Proteomes" id="UP000677515">
    <property type="component" value="Chromosome"/>
</dbReference>
<evidence type="ECO:0008006" key="3">
    <source>
        <dbReference type="Google" id="ProtNLM"/>
    </source>
</evidence>
<organism evidence="1 2">
    <name type="scientific">Erwinia rhapontici</name>
    <name type="common">Pectobacterium rhapontici</name>
    <dbReference type="NCBI Taxonomy" id="55212"/>
    <lineage>
        <taxon>Bacteria</taxon>
        <taxon>Pseudomonadati</taxon>
        <taxon>Pseudomonadota</taxon>
        <taxon>Gammaproteobacteria</taxon>
        <taxon>Enterobacterales</taxon>
        <taxon>Erwiniaceae</taxon>
        <taxon>Erwinia</taxon>
    </lineage>
</organism>
<gene>
    <name evidence="1" type="primary">yrdB</name>
    <name evidence="1" type="ORF">ERHA53_04420</name>
</gene>
<dbReference type="EMBL" id="AP024329">
    <property type="protein sequence ID" value="BCQ33099.1"/>
    <property type="molecule type" value="Genomic_DNA"/>
</dbReference>
<dbReference type="RefSeq" id="WP_133847007.1">
    <property type="nucleotide sequence ID" value="NZ_AP024329.1"/>
</dbReference>
<accession>A0ABM7MVU2</accession>
<evidence type="ECO:0000313" key="1">
    <source>
        <dbReference type="EMBL" id="BCQ33099.1"/>
    </source>
</evidence>
<evidence type="ECO:0000313" key="2">
    <source>
        <dbReference type="Proteomes" id="UP000677515"/>
    </source>
</evidence>
<dbReference type="InterPro" id="IPR036692">
    <property type="entry name" value="Shew3726-like_sf"/>
</dbReference>
<dbReference type="Gene3D" id="3.30.160.140">
    <property type="entry name" value="Shew3726-like"/>
    <property type="match status" value="1"/>
</dbReference>
<dbReference type="GeneID" id="99864750"/>